<accession>A0A4Y4F1R1</accession>
<dbReference type="InterPro" id="IPR010035">
    <property type="entry name" value="Thi_S"/>
</dbReference>
<dbReference type="NCBIfam" id="TIGR01683">
    <property type="entry name" value="thiS"/>
    <property type="match status" value="1"/>
</dbReference>
<protein>
    <submittedName>
        <fullName evidence="1">Sulfur carrier protein ThiS</fullName>
    </submittedName>
</protein>
<dbReference type="Pfam" id="PF02597">
    <property type="entry name" value="ThiS"/>
    <property type="match status" value="1"/>
</dbReference>
<evidence type="ECO:0000313" key="2">
    <source>
        <dbReference type="Proteomes" id="UP000319812"/>
    </source>
</evidence>
<reference evidence="1 2" key="1">
    <citation type="submission" date="2019-06" db="EMBL/GenBank/DDBJ databases">
        <title>Whole genome shotgun sequence of Halomonas halmophila NBRC 15537.</title>
        <authorList>
            <person name="Hosoyama A."/>
            <person name="Uohara A."/>
            <person name="Ohji S."/>
            <person name="Ichikawa N."/>
        </authorList>
    </citation>
    <scope>NUCLEOTIDE SEQUENCE [LARGE SCALE GENOMIC DNA]</scope>
    <source>
        <strain evidence="1 2">NBRC 15537</strain>
    </source>
</reference>
<dbReference type="PANTHER" id="PTHR34472:SF1">
    <property type="entry name" value="SULFUR CARRIER PROTEIN THIS"/>
    <property type="match status" value="1"/>
</dbReference>
<organism evidence="1 2">
    <name type="scientific">Halomonas halmophila</name>
    <dbReference type="NCBI Taxonomy" id="252"/>
    <lineage>
        <taxon>Bacteria</taxon>
        <taxon>Pseudomonadati</taxon>
        <taxon>Pseudomonadota</taxon>
        <taxon>Gammaproteobacteria</taxon>
        <taxon>Oceanospirillales</taxon>
        <taxon>Halomonadaceae</taxon>
        <taxon>Halomonas</taxon>
    </lineage>
</organism>
<dbReference type="SUPFAM" id="SSF54285">
    <property type="entry name" value="MoaD/ThiS"/>
    <property type="match status" value="1"/>
</dbReference>
<dbReference type="Proteomes" id="UP000319812">
    <property type="component" value="Unassembled WGS sequence"/>
</dbReference>
<dbReference type="InterPro" id="IPR016155">
    <property type="entry name" value="Mopterin_synth/thiamin_S_b"/>
</dbReference>
<comment type="caution">
    <text evidence="1">The sequence shown here is derived from an EMBL/GenBank/DDBJ whole genome shotgun (WGS) entry which is preliminary data.</text>
</comment>
<dbReference type="PANTHER" id="PTHR34472">
    <property type="entry name" value="SULFUR CARRIER PROTEIN THIS"/>
    <property type="match status" value="1"/>
</dbReference>
<dbReference type="AlphaFoldDB" id="A0A4Y4F1R1"/>
<proteinExistence type="predicted"/>
<dbReference type="InterPro" id="IPR003749">
    <property type="entry name" value="ThiS/MoaD-like"/>
</dbReference>
<dbReference type="InterPro" id="IPR012675">
    <property type="entry name" value="Beta-grasp_dom_sf"/>
</dbReference>
<dbReference type="EMBL" id="BJOC01000021">
    <property type="protein sequence ID" value="GED22585.1"/>
    <property type="molecule type" value="Genomic_DNA"/>
</dbReference>
<name>A0A4Y4F1R1_9GAMM</name>
<gene>
    <name evidence="1" type="ORF">HHA01_15620</name>
</gene>
<keyword evidence="2" id="KW-1185">Reference proteome</keyword>
<dbReference type="Gene3D" id="3.10.20.30">
    <property type="match status" value="1"/>
</dbReference>
<evidence type="ECO:0000313" key="1">
    <source>
        <dbReference type="EMBL" id="GED22585.1"/>
    </source>
</evidence>
<sequence>MGSHKAEHVTTHEDAMQVQLNGEATQLEDDLSVSQLIEHLGLTGRRIAVEVNEAIVPKSVHAETRLAEGDRVEVVHAIGGG</sequence>
<dbReference type="CDD" id="cd00565">
    <property type="entry name" value="Ubl_ThiS"/>
    <property type="match status" value="1"/>
</dbReference>